<comment type="similarity">
    <text evidence="1">Belongs to the PEP-utilizing enzyme family.</text>
</comment>
<dbReference type="PANTHER" id="PTHR43030:SF1">
    <property type="entry name" value="PHOSPHOENOLPYRUVATE SYNTHASE"/>
    <property type="match status" value="1"/>
</dbReference>
<dbReference type="AlphaFoldDB" id="A0A0G0GNG9"/>
<comment type="caution">
    <text evidence="5">The sequence shown here is derived from an EMBL/GenBank/DDBJ whole genome shotgun (WGS) entry which is preliminary data.</text>
</comment>
<keyword evidence="2" id="KW-0547">Nucleotide-binding</keyword>
<accession>A0A0G0GNG9</accession>
<dbReference type="STRING" id="1619046.US42_C0006G0012"/>
<protein>
    <submittedName>
        <fullName evidence="5">Phosphoenolpyruvate synthase/pyruvate phosphate dikinase</fullName>
    </submittedName>
</protein>
<keyword evidence="5" id="KW-0670">Pyruvate</keyword>
<dbReference type="Pfam" id="PF00391">
    <property type="entry name" value="PEP-utilizers"/>
    <property type="match status" value="1"/>
</dbReference>
<dbReference type="PROSITE" id="PS00370">
    <property type="entry name" value="PEP_ENZYMES_PHOS_SITE"/>
    <property type="match status" value="1"/>
</dbReference>
<dbReference type="SUPFAM" id="SSF52009">
    <property type="entry name" value="Phosphohistidine domain"/>
    <property type="match status" value="1"/>
</dbReference>
<evidence type="ECO:0000256" key="1">
    <source>
        <dbReference type="ARBA" id="ARBA00007837"/>
    </source>
</evidence>
<dbReference type="InterPro" id="IPR006319">
    <property type="entry name" value="PEP_synth"/>
</dbReference>
<feature type="domain" description="PEP-utilising enzyme mobile" evidence="4">
    <location>
        <begin position="430"/>
        <end position="500"/>
    </location>
</feature>
<gene>
    <name evidence="5" type="ORF">US42_C0006G0012</name>
</gene>
<organism evidence="5 6">
    <name type="scientific">Candidatus Magasanikbacteria bacterium GW2011_GWC2_37_14</name>
    <dbReference type="NCBI Taxonomy" id="1619046"/>
    <lineage>
        <taxon>Bacteria</taxon>
        <taxon>Candidatus Magasanikiibacteriota</taxon>
    </lineage>
</organism>
<sequence length="505" mass="57940">MKIPKDYKKVISTAAGKNKWYFLTKRGDIPPLSVWLKIVAFSYEPESKKLFGEAIPWSAYWSHNDISLYLTTRGFKKACEKMTKIIYTPTLLRRHLNRLDYLCQAARQEAKYFYDRELVVVKEKELLKHYQAVVKNYGLSFSYGFFTWCSQVLQKQAKEIIVSYEDKLKILNLDKDSALGILIVSEEKSLYRKKEEALDKLSNIYYLKIKELKIKNLQEVAKLLPALDKAIKDFLKKYQWVSYDYNGPTISYEEVLSAISSVRDGGVKNILNKEQIISKCKIKKSEQTVFEHLSLVSWAKDLRNTIDDFVHCSLDNLYREVGRRRGLEKIEVKYLWPEEFVDLLLNKQQFTHAYLKEKHDECLTFTLPKKVGVAEFYVGETAKKIAEKEFCLAVDKTDRTKPLKGTVASPGKVVGPVKIVQNFSEINKVESGDILVAYMTSPRFMPAIHRCAGIVTNDGGLTCHAAIIAREIKKPCIVGTKIATKVLHDGDMVEVDANKGVVRKL</sequence>
<evidence type="ECO:0000259" key="4">
    <source>
        <dbReference type="Pfam" id="PF00391"/>
    </source>
</evidence>
<evidence type="ECO:0000313" key="6">
    <source>
        <dbReference type="Proteomes" id="UP000034849"/>
    </source>
</evidence>
<dbReference type="Proteomes" id="UP000034849">
    <property type="component" value="Unassembled WGS sequence"/>
</dbReference>
<keyword evidence="5" id="KW-0418">Kinase</keyword>
<keyword evidence="3" id="KW-0067">ATP-binding</keyword>
<evidence type="ECO:0000313" key="5">
    <source>
        <dbReference type="EMBL" id="KKQ27705.1"/>
    </source>
</evidence>
<dbReference type="InterPro" id="IPR018274">
    <property type="entry name" value="PEP_util_AS"/>
</dbReference>
<dbReference type="GO" id="GO:0008986">
    <property type="term" value="F:pyruvate, water dikinase activity"/>
    <property type="evidence" value="ECO:0007669"/>
    <property type="project" value="InterPro"/>
</dbReference>
<dbReference type="PANTHER" id="PTHR43030">
    <property type="entry name" value="PHOSPHOENOLPYRUVATE SYNTHASE"/>
    <property type="match status" value="1"/>
</dbReference>
<keyword evidence="5" id="KW-0808">Transferase</keyword>
<dbReference type="InterPro" id="IPR036637">
    <property type="entry name" value="Phosphohistidine_dom_sf"/>
</dbReference>
<dbReference type="EMBL" id="LBSX01000006">
    <property type="protein sequence ID" value="KKQ27705.1"/>
    <property type="molecule type" value="Genomic_DNA"/>
</dbReference>
<name>A0A0G0GNG9_9BACT</name>
<dbReference type="GO" id="GO:0005524">
    <property type="term" value="F:ATP binding"/>
    <property type="evidence" value="ECO:0007669"/>
    <property type="project" value="UniProtKB-KW"/>
</dbReference>
<dbReference type="Gene3D" id="3.50.30.10">
    <property type="entry name" value="Phosphohistidine domain"/>
    <property type="match status" value="1"/>
</dbReference>
<reference evidence="5 6" key="1">
    <citation type="journal article" date="2015" name="Nature">
        <title>rRNA introns, odd ribosomes, and small enigmatic genomes across a large radiation of phyla.</title>
        <authorList>
            <person name="Brown C.T."/>
            <person name="Hug L.A."/>
            <person name="Thomas B.C."/>
            <person name="Sharon I."/>
            <person name="Castelle C.J."/>
            <person name="Singh A."/>
            <person name="Wilkins M.J."/>
            <person name="Williams K.H."/>
            <person name="Banfield J.F."/>
        </authorList>
    </citation>
    <scope>NUCLEOTIDE SEQUENCE [LARGE SCALE GENOMIC DNA]</scope>
</reference>
<evidence type="ECO:0000256" key="3">
    <source>
        <dbReference type="ARBA" id="ARBA00022840"/>
    </source>
</evidence>
<dbReference type="InterPro" id="IPR008279">
    <property type="entry name" value="PEP-util_enz_mobile_dom"/>
</dbReference>
<evidence type="ECO:0000256" key="2">
    <source>
        <dbReference type="ARBA" id="ARBA00022741"/>
    </source>
</evidence>
<proteinExistence type="inferred from homology"/>
<dbReference type="PATRIC" id="fig|1619046.3.peg.407"/>